<dbReference type="Proteomes" id="UP000308600">
    <property type="component" value="Unassembled WGS sequence"/>
</dbReference>
<protein>
    <submittedName>
        <fullName evidence="1">Uncharacterized protein</fullName>
    </submittedName>
</protein>
<gene>
    <name evidence="1" type="ORF">BDN72DRAFT_845636</name>
</gene>
<proteinExistence type="predicted"/>
<keyword evidence="2" id="KW-1185">Reference proteome</keyword>
<name>A0ACD3AHN7_9AGAR</name>
<organism evidence="1 2">
    <name type="scientific">Pluteus cervinus</name>
    <dbReference type="NCBI Taxonomy" id="181527"/>
    <lineage>
        <taxon>Eukaryota</taxon>
        <taxon>Fungi</taxon>
        <taxon>Dikarya</taxon>
        <taxon>Basidiomycota</taxon>
        <taxon>Agaricomycotina</taxon>
        <taxon>Agaricomycetes</taxon>
        <taxon>Agaricomycetidae</taxon>
        <taxon>Agaricales</taxon>
        <taxon>Pluteineae</taxon>
        <taxon>Pluteaceae</taxon>
        <taxon>Pluteus</taxon>
    </lineage>
</organism>
<reference evidence="1 2" key="1">
    <citation type="journal article" date="2019" name="Nat. Ecol. Evol.">
        <title>Megaphylogeny resolves global patterns of mushroom evolution.</title>
        <authorList>
            <person name="Varga T."/>
            <person name="Krizsan K."/>
            <person name="Foldi C."/>
            <person name="Dima B."/>
            <person name="Sanchez-Garcia M."/>
            <person name="Sanchez-Ramirez S."/>
            <person name="Szollosi G.J."/>
            <person name="Szarkandi J.G."/>
            <person name="Papp V."/>
            <person name="Albert L."/>
            <person name="Andreopoulos W."/>
            <person name="Angelini C."/>
            <person name="Antonin V."/>
            <person name="Barry K.W."/>
            <person name="Bougher N.L."/>
            <person name="Buchanan P."/>
            <person name="Buyck B."/>
            <person name="Bense V."/>
            <person name="Catcheside P."/>
            <person name="Chovatia M."/>
            <person name="Cooper J."/>
            <person name="Damon W."/>
            <person name="Desjardin D."/>
            <person name="Finy P."/>
            <person name="Geml J."/>
            <person name="Haridas S."/>
            <person name="Hughes K."/>
            <person name="Justo A."/>
            <person name="Karasinski D."/>
            <person name="Kautmanova I."/>
            <person name="Kiss B."/>
            <person name="Kocsube S."/>
            <person name="Kotiranta H."/>
            <person name="LaButti K.M."/>
            <person name="Lechner B.E."/>
            <person name="Liimatainen K."/>
            <person name="Lipzen A."/>
            <person name="Lukacs Z."/>
            <person name="Mihaltcheva S."/>
            <person name="Morgado L.N."/>
            <person name="Niskanen T."/>
            <person name="Noordeloos M.E."/>
            <person name="Ohm R.A."/>
            <person name="Ortiz-Santana B."/>
            <person name="Ovrebo C."/>
            <person name="Racz N."/>
            <person name="Riley R."/>
            <person name="Savchenko A."/>
            <person name="Shiryaev A."/>
            <person name="Soop K."/>
            <person name="Spirin V."/>
            <person name="Szebenyi C."/>
            <person name="Tomsovsky M."/>
            <person name="Tulloss R.E."/>
            <person name="Uehling J."/>
            <person name="Grigoriev I.V."/>
            <person name="Vagvolgyi C."/>
            <person name="Papp T."/>
            <person name="Martin F.M."/>
            <person name="Miettinen O."/>
            <person name="Hibbett D.S."/>
            <person name="Nagy L.G."/>
        </authorList>
    </citation>
    <scope>NUCLEOTIDE SEQUENCE [LARGE SCALE GENOMIC DNA]</scope>
    <source>
        <strain evidence="1 2">NL-1719</strain>
    </source>
</reference>
<evidence type="ECO:0000313" key="1">
    <source>
        <dbReference type="EMBL" id="TFK65408.1"/>
    </source>
</evidence>
<accession>A0ACD3AHN7</accession>
<evidence type="ECO:0000313" key="2">
    <source>
        <dbReference type="Proteomes" id="UP000308600"/>
    </source>
</evidence>
<dbReference type="EMBL" id="ML208438">
    <property type="protein sequence ID" value="TFK65408.1"/>
    <property type="molecule type" value="Genomic_DNA"/>
</dbReference>
<sequence length="399" mass="44408">MPKVSPSSKNYGNLRDYLGLNNPNKKPEWDALRKHIDSFITEYVDLSPTSESASHQNVGIEKVKVRVIHTKAQYFPEETRADSLEVLRAHIMKQINNMRFAAKRRGSGGDDTQSLASHDQSMPGTPRSVRLGENPSTPVRQKTIKQTLPYSTPRRKKYEEEALEFTSDDEDMRPPSAQSASSSSARRTFGGGNSRGIAQRISDAAANHVRFHVNGATSTPSPFRDSTFEEEPEERPREAGSLTQGVLATPTRPPLRDLDPSDPRLVIPPLYEEAARQLIDAGFALPPPPRIGPITNDPLQHDDSLMSFLTFACQRPLPHLYPYLVAFGCKSIDEIQMMSAWSYEVIDGMMKELKGRMGPGDRGVVKPIDWHILAYSILSLRAGDPLREKILGDTDFSSA</sequence>